<dbReference type="Gene3D" id="3.40.50.300">
    <property type="entry name" value="P-loop containing nucleotide triphosphate hydrolases"/>
    <property type="match status" value="1"/>
</dbReference>
<feature type="coiled-coil region" evidence="3">
    <location>
        <begin position="84"/>
        <end position="111"/>
    </location>
</feature>
<dbReference type="GO" id="GO:0005524">
    <property type="term" value="F:ATP binding"/>
    <property type="evidence" value="ECO:0007669"/>
    <property type="project" value="UniProtKB-KW"/>
</dbReference>
<dbReference type="GO" id="GO:0009378">
    <property type="term" value="F:four-way junction helicase activity"/>
    <property type="evidence" value="ECO:0007669"/>
    <property type="project" value="InterPro"/>
</dbReference>
<dbReference type="GO" id="GO:0006310">
    <property type="term" value="P:DNA recombination"/>
    <property type="evidence" value="ECO:0007669"/>
    <property type="project" value="InterPro"/>
</dbReference>
<dbReference type="InterPro" id="IPR051314">
    <property type="entry name" value="AAA_ATPase_RarA/MGS1/WRNIP1"/>
</dbReference>
<dbReference type="CDD" id="cd00009">
    <property type="entry name" value="AAA"/>
    <property type="match status" value="1"/>
</dbReference>
<dbReference type="Pfam" id="PF05496">
    <property type="entry name" value="RuvB_N"/>
    <property type="match status" value="1"/>
</dbReference>
<dbReference type="GO" id="GO:0000731">
    <property type="term" value="P:DNA synthesis involved in DNA repair"/>
    <property type="evidence" value="ECO:0007669"/>
    <property type="project" value="TreeGrafter"/>
</dbReference>
<dbReference type="PANTHER" id="PTHR13779:SF7">
    <property type="entry name" value="ATPASE WRNIP1"/>
    <property type="match status" value="1"/>
</dbReference>
<reference evidence="5" key="1">
    <citation type="submission" date="2018-05" db="EMBL/GenBank/DDBJ databases">
        <authorList>
            <person name="Lanie J.A."/>
            <person name="Ng W.-L."/>
            <person name="Kazmierczak K.M."/>
            <person name="Andrzejewski T.M."/>
            <person name="Davidsen T.M."/>
            <person name="Wayne K.J."/>
            <person name="Tettelin H."/>
            <person name="Glass J.I."/>
            <person name="Rusch D."/>
            <person name="Podicherti R."/>
            <person name="Tsui H.-C.T."/>
            <person name="Winkler M.E."/>
        </authorList>
    </citation>
    <scope>NUCLEOTIDE SEQUENCE</scope>
</reference>
<dbReference type="AlphaFoldDB" id="A0A382SLM0"/>
<accession>A0A382SLM0</accession>
<name>A0A382SLM0_9ZZZZ</name>
<keyword evidence="2" id="KW-0067">ATP-binding</keyword>
<dbReference type="SUPFAM" id="SSF52540">
    <property type="entry name" value="P-loop containing nucleoside triphosphate hydrolases"/>
    <property type="match status" value="1"/>
</dbReference>
<sequence>MHSENLFTNYSQIENNAPLADKLRPKNLEDFFGQQPILNENSLLRSAILNDKISNFIFSGPPGVGKTTLIEIISFNTRSKLIKLNAVLSSVKELRNEIANAKDRLINSKRKTILFIDEVHRFTAVQQDALLPSIEN</sequence>
<dbReference type="InterPro" id="IPR027417">
    <property type="entry name" value="P-loop_NTPase"/>
</dbReference>
<feature type="domain" description="RuvB-like AAA+ ATPase" evidence="4">
    <location>
        <begin position="23"/>
        <end position="135"/>
    </location>
</feature>
<keyword evidence="1" id="KW-0547">Nucleotide-binding</keyword>
<dbReference type="GO" id="GO:0008047">
    <property type="term" value="F:enzyme activator activity"/>
    <property type="evidence" value="ECO:0007669"/>
    <property type="project" value="TreeGrafter"/>
</dbReference>
<evidence type="ECO:0000256" key="3">
    <source>
        <dbReference type="SAM" id="Coils"/>
    </source>
</evidence>
<feature type="non-terminal residue" evidence="5">
    <location>
        <position position="136"/>
    </location>
</feature>
<evidence type="ECO:0000259" key="4">
    <source>
        <dbReference type="Pfam" id="PF05496"/>
    </source>
</evidence>
<protein>
    <recommendedName>
        <fullName evidence="4">RuvB-like AAA+ ATPase domain-containing protein</fullName>
    </recommendedName>
</protein>
<dbReference type="PANTHER" id="PTHR13779">
    <property type="entry name" value="WERNER HELICASE-INTERACTING PROTEIN 1 FAMILY MEMBER"/>
    <property type="match status" value="1"/>
</dbReference>
<evidence type="ECO:0000256" key="2">
    <source>
        <dbReference type="ARBA" id="ARBA00022840"/>
    </source>
</evidence>
<dbReference type="InterPro" id="IPR008824">
    <property type="entry name" value="RuvB-like_N"/>
</dbReference>
<gene>
    <name evidence="5" type="ORF">METZ01_LOCUS363209</name>
</gene>
<keyword evidence="3" id="KW-0175">Coiled coil</keyword>
<dbReference type="EMBL" id="UINC01129753">
    <property type="protein sequence ID" value="SVD10355.1"/>
    <property type="molecule type" value="Genomic_DNA"/>
</dbReference>
<proteinExistence type="predicted"/>
<organism evidence="5">
    <name type="scientific">marine metagenome</name>
    <dbReference type="NCBI Taxonomy" id="408172"/>
    <lineage>
        <taxon>unclassified sequences</taxon>
        <taxon>metagenomes</taxon>
        <taxon>ecological metagenomes</taxon>
    </lineage>
</organism>
<evidence type="ECO:0000256" key="1">
    <source>
        <dbReference type="ARBA" id="ARBA00022741"/>
    </source>
</evidence>
<evidence type="ECO:0000313" key="5">
    <source>
        <dbReference type="EMBL" id="SVD10355.1"/>
    </source>
</evidence>
<dbReference type="GO" id="GO:0017116">
    <property type="term" value="F:single-stranded DNA helicase activity"/>
    <property type="evidence" value="ECO:0007669"/>
    <property type="project" value="TreeGrafter"/>
</dbReference>
<dbReference type="GO" id="GO:0006261">
    <property type="term" value="P:DNA-templated DNA replication"/>
    <property type="evidence" value="ECO:0007669"/>
    <property type="project" value="TreeGrafter"/>
</dbReference>